<dbReference type="PROSITE" id="PS50082">
    <property type="entry name" value="WD_REPEATS_2"/>
    <property type="match status" value="8"/>
</dbReference>
<dbReference type="SUPFAM" id="SSF50978">
    <property type="entry name" value="WD40 repeat-like"/>
    <property type="match status" value="2"/>
</dbReference>
<dbReference type="PROSITE" id="PS00678">
    <property type="entry name" value="WD_REPEATS_1"/>
    <property type="match status" value="2"/>
</dbReference>
<sequence>MSSKLKLKEVFEVESKLGAIFTGGTVEWTSDGKLFLCQCGPAINLLDVESGKLIGRLGHTEDSDDSALDDIVVSFALSADDQHVVSCHKSGLFHLWNVPTQKSMKSWKSIHKGPVARIALTTNGTVMASGGSDSSVRLWDLVHQSCTHNLIGVQGVVSVLTFHPDKARKLLLGAADNAVIVGWDVETGKPALTLEGHFSRVSSISIHSDGKHIVSCGRDKVVILWDLDKQCAINTIPLYEGLEGLVILPPEVSLPVQAKKGGIWVAVAGERGVVRVWDVFAAKEIFVQSNSLISKAKEEGSLAITRLLWNSDVGALGVVSSEHNIILHKVDTFQCVKQFVGFSDEILDIAYVGKDDSHLAVATNSTNVALYRVSDMSCTLLRGHTDLVLSLSTSRSNPKLFVSCAKDYCVRVWQLTEDGSTAVCVGLGQRHTAAVGSVHFGQLSCNILASAGQDSCIKIWSLPSKWDSESAPVTINAKITQIAHPKDINSICFSPNDKLLATGSQDKTAKLWSVEDLSLVGVLRGHRRGVWCVRFSPVDQMVLTTSADCTMRLWSLQDLSCIKTFEGHDSSVVRGEFLSQGNQLVTGGADGLLKLWLIKSGECVSTFDEHSGRIWALTVSTTESAIVTGGADSTLVTWKDVTEEKKQAAIEEKEKLTLQEQQLSNLIHNNELLKALKLALRLQRPHQCLTIVQNILKKGDTRGLSETLSQLGTSQQEDLLKYAVLWNSNGKHCYTAQAVLSVLLDHISSGKLRLEGLRATLEGLLPYTDRHMRRLSELQQDLHLLAFTANCMQPHAS</sequence>
<dbReference type="GO" id="GO:0034511">
    <property type="term" value="F:U3 snoRNA binding"/>
    <property type="evidence" value="ECO:0007669"/>
    <property type="project" value="TreeGrafter"/>
</dbReference>
<proteinExistence type="predicted"/>
<reference evidence="9" key="1">
    <citation type="submission" date="2025-08" db="UniProtKB">
        <authorList>
            <consortium name="RefSeq"/>
        </authorList>
    </citation>
    <scope>IDENTIFICATION</scope>
    <source>
        <tissue evidence="9">Total insect</tissue>
    </source>
</reference>
<evidence type="ECO:0000256" key="1">
    <source>
        <dbReference type="ARBA" id="ARBA00004604"/>
    </source>
</evidence>
<feature type="repeat" description="WD" evidence="5">
    <location>
        <begin position="481"/>
        <end position="522"/>
    </location>
</feature>
<feature type="repeat" description="WD" evidence="5">
    <location>
        <begin position="108"/>
        <end position="149"/>
    </location>
</feature>
<evidence type="ECO:0000256" key="6">
    <source>
        <dbReference type="SAM" id="Coils"/>
    </source>
</evidence>
<protein>
    <submittedName>
        <fullName evidence="9">Transducin beta-like protein 3</fullName>
    </submittedName>
</protein>
<dbReference type="KEGG" id="tpal:117640110"/>
<dbReference type="GeneID" id="117640110"/>
<dbReference type="GO" id="GO:0032040">
    <property type="term" value="C:small-subunit processome"/>
    <property type="evidence" value="ECO:0007669"/>
    <property type="project" value="InterPro"/>
</dbReference>
<dbReference type="CDD" id="cd00200">
    <property type="entry name" value="WD40"/>
    <property type="match status" value="1"/>
</dbReference>
<gene>
    <name evidence="9" type="primary">LOC117640110</name>
</gene>
<dbReference type="SMART" id="SM00320">
    <property type="entry name" value="WD40"/>
    <property type="match status" value="11"/>
</dbReference>
<dbReference type="InParanoid" id="A0A6P8XYT7"/>
<dbReference type="InterPro" id="IPR015943">
    <property type="entry name" value="WD40/YVTN_repeat-like_dom_sf"/>
</dbReference>
<dbReference type="InterPro" id="IPR019775">
    <property type="entry name" value="WD40_repeat_CS"/>
</dbReference>
<evidence type="ECO:0000256" key="4">
    <source>
        <dbReference type="ARBA" id="ARBA00023242"/>
    </source>
</evidence>
<dbReference type="FunCoup" id="A0A6P8XYT7">
    <property type="interactions" value="1926"/>
</dbReference>
<keyword evidence="4" id="KW-0539">Nucleus</keyword>
<dbReference type="PRINTS" id="PR00320">
    <property type="entry name" value="GPROTEINBRPT"/>
</dbReference>
<feature type="repeat" description="WD" evidence="5">
    <location>
        <begin position="607"/>
        <end position="639"/>
    </location>
</feature>
<evidence type="ECO:0000256" key="2">
    <source>
        <dbReference type="ARBA" id="ARBA00022574"/>
    </source>
</evidence>
<dbReference type="PROSITE" id="PS50294">
    <property type="entry name" value="WD_REPEATS_REGION"/>
    <property type="match status" value="6"/>
</dbReference>
<evidence type="ECO:0000256" key="5">
    <source>
        <dbReference type="PROSITE-ProRule" id="PRU00221"/>
    </source>
</evidence>
<evidence type="ECO:0000313" key="9">
    <source>
        <dbReference type="RefSeq" id="XP_034232258.1"/>
    </source>
</evidence>
<evidence type="ECO:0000256" key="3">
    <source>
        <dbReference type="ARBA" id="ARBA00022737"/>
    </source>
</evidence>
<dbReference type="InterPro" id="IPR001680">
    <property type="entry name" value="WD40_rpt"/>
</dbReference>
<keyword evidence="6" id="KW-0175">Coiled coil</keyword>
<evidence type="ECO:0000259" key="7">
    <source>
        <dbReference type="Pfam" id="PF08625"/>
    </source>
</evidence>
<dbReference type="Pfam" id="PF08625">
    <property type="entry name" value="Utp13"/>
    <property type="match status" value="1"/>
</dbReference>
<keyword evidence="2 5" id="KW-0853">WD repeat</keyword>
<feature type="domain" description="U3 small nucleolar RNA-associated protein 13 C-terminal" evidence="7">
    <location>
        <begin position="660"/>
        <end position="792"/>
    </location>
</feature>
<feature type="repeat" description="WD" evidence="5">
    <location>
        <begin position="523"/>
        <end position="564"/>
    </location>
</feature>
<feature type="repeat" description="WD" evidence="5">
    <location>
        <begin position="565"/>
        <end position="606"/>
    </location>
</feature>
<feature type="repeat" description="WD" evidence="5">
    <location>
        <begin position="428"/>
        <end position="462"/>
    </location>
</feature>
<dbReference type="Gene3D" id="2.130.10.10">
    <property type="entry name" value="YVTN repeat-like/Quinoprotein amine dehydrogenase"/>
    <property type="match status" value="4"/>
</dbReference>
<keyword evidence="3" id="KW-0677">Repeat</keyword>
<comment type="subcellular location">
    <subcellularLocation>
        <location evidence="1">Nucleus</location>
        <location evidence="1">Nucleolus</location>
    </subcellularLocation>
</comment>
<dbReference type="Proteomes" id="UP000515158">
    <property type="component" value="Unplaced"/>
</dbReference>
<dbReference type="InterPro" id="IPR020472">
    <property type="entry name" value="WD40_PAC1"/>
</dbReference>
<keyword evidence="8" id="KW-1185">Reference proteome</keyword>
<dbReference type="AlphaFoldDB" id="A0A6P8XYT7"/>
<dbReference type="PANTHER" id="PTHR19854">
    <property type="entry name" value="TRANSDUCIN BETA-LIKE 3"/>
    <property type="match status" value="1"/>
</dbReference>
<organism evidence="9">
    <name type="scientific">Thrips palmi</name>
    <name type="common">Melon thrips</name>
    <dbReference type="NCBI Taxonomy" id="161013"/>
    <lineage>
        <taxon>Eukaryota</taxon>
        <taxon>Metazoa</taxon>
        <taxon>Ecdysozoa</taxon>
        <taxon>Arthropoda</taxon>
        <taxon>Hexapoda</taxon>
        <taxon>Insecta</taxon>
        <taxon>Pterygota</taxon>
        <taxon>Neoptera</taxon>
        <taxon>Paraneoptera</taxon>
        <taxon>Thysanoptera</taxon>
        <taxon>Terebrantia</taxon>
        <taxon>Thripoidea</taxon>
        <taxon>Thripidae</taxon>
        <taxon>Thrips</taxon>
    </lineage>
</organism>
<feature type="repeat" description="WD" evidence="5">
    <location>
        <begin position="381"/>
        <end position="423"/>
    </location>
</feature>
<dbReference type="InterPro" id="IPR013934">
    <property type="entry name" value="Utp13_C"/>
</dbReference>
<name>A0A6P8XYT7_THRPL</name>
<accession>A0A6P8XYT7</accession>
<dbReference type="GO" id="GO:0000472">
    <property type="term" value="P:endonucleolytic cleavage to generate mature 5'-end of SSU-rRNA from (SSU-rRNA, 5.8S rRNA, LSU-rRNA)"/>
    <property type="evidence" value="ECO:0007669"/>
    <property type="project" value="TreeGrafter"/>
</dbReference>
<dbReference type="PANTHER" id="PTHR19854:SF15">
    <property type="entry name" value="TRANSDUCIN BETA-LIKE PROTEIN 3"/>
    <property type="match status" value="1"/>
</dbReference>
<dbReference type="RefSeq" id="XP_034232258.1">
    <property type="nucleotide sequence ID" value="XM_034376367.1"/>
</dbReference>
<feature type="repeat" description="WD" evidence="5">
    <location>
        <begin position="194"/>
        <end position="235"/>
    </location>
</feature>
<dbReference type="OrthoDB" id="5414888at2759"/>
<feature type="coiled-coil region" evidence="6">
    <location>
        <begin position="639"/>
        <end position="666"/>
    </location>
</feature>
<dbReference type="GO" id="GO:0030686">
    <property type="term" value="C:90S preribosome"/>
    <property type="evidence" value="ECO:0007669"/>
    <property type="project" value="TreeGrafter"/>
</dbReference>
<dbReference type="InterPro" id="IPR036322">
    <property type="entry name" value="WD40_repeat_dom_sf"/>
</dbReference>
<dbReference type="GO" id="GO:0000480">
    <property type="term" value="P:endonucleolytic cleavage in 5'-ETS of tricistronic rRNA transcript (SSU-rRNA, 5.8S rRNA, LSU-rRNA)"/>
    <property type="evidence" value="ECO:0007669"/>
    <property type="project" value="TreeGrafter"/>
</dbReference>
<dbReference type="Pfam" id="PF00400">
    <property type="entry name" value="WD40"/>
    <property type="match status" value="8"/>
</dbReference>
<evidence type="ECO:0000313" key="8">
    <source>
        <dbReference type="Proteomes" id="UP000515158"/>
    </source>
</evidence>